<dbReference type="PANTHER" id="PTHR42720">
    <property type="entry name" value="GLYCEROL-3-PHOSPHATE DEHYDROGENASE"/>
    <property type="match status" value="1"/>
</dbReference>
<gene>
    <name evidence="2" type="ORF">C6I21_11435</name>
</gene>
<evidence type="ECO:0000259" key="1">
    <source>
        <dbReference type="Pfam" id="PF01266"/>
    </source>
</evidence>
<name>A0A2P6MFF9_ALKUR</name>
<protein>
    <recommendedName>
        <fullName evidence="1">FAD dependent oxidoreductase domain-containing protein</fullName>
    </recommendedName>
</protein>
<dbReference type="SUPFAM" id="SSF54373">
    <property type="entry name" value="FAD-linked reductases, C-terminal domain"/>
    <property type="match status" value="1"/>
</dbReference>
<evidence type="ECO:0000313" key="2">
    <source>
        <dbReference type="EMBL" id="PRO65052.1"/>
    </source>
</evidence>
<dbReference type="InterPro" id="IPR036188">
    <property type="entry name" value="FAD/NAD-bd_sf"/>
</dbReference>
<dbReference type="EMBL" id="PVNS01000010">
    <property type="protein sequence ID" value="PRO65052.1"/>
    <property type="molecule type" value="Genomic_DNA"/>
</dbReference>
<dbReference type="InterPro" id="IPR006076">
    <property type="entry name" value="FAD-dep_OxRdtase"/>
</dbReference>
<dbReference type="AlphaFoldDB" id="A0A2P6MFF9"/>
<organism evidence="2 3">
    <name type="scientific">Alkalicoccus urumqiensis</name>
    <name type="common">Bacillus urumqiensis</name>
    <dbReference type="NCBI Taxonomy" id="1548213"/>
    <lineage>
        <taxon>Bacteria</taxon>
        <taxon>Bacillati</taxon>
        <taxon>Bacillota</taxon>
        <taxon>Bacilli</taxon>
        <taxon>Bacillales</taxon>
        <taxon>Bacillaceae</taxon>
        <taxon>Alkalicoccus</taxon>
    </lineage>
</organism>
<reference evidence="2 3" key="1">
    <citation type="submission" date="2018-03" db="EMBL/GenBank/DDBJ databases">
        <title>Bacillus urumqiensis sp. nov., a moderately haloalkaliphilic bacterium isolated from a salt lake.</title>
        <authorList>
            <person name="Zhao B."/>
            <person name="Liao Z."/>
        </authorList>
    </citation>
    <scope>NUCLEOTIDE SEQUENCE [LARGE SCALE GENOMIC DNA]</scope>
    <source>
        <strain evidence="2 3">BZ-SZ-XJ18</strain>
    </source>
</reference>
<dbReference type="InterPro" id="IPR052745">
    <property type="entry name" value="G3P_Oxidase/Oxidoreductase"/>
</dbReference>
<keyword evidence="3" id="KW-1185">Reference proteome</keyword>
<comment type="caution">
    <text evidence="2">The sequence shown here is derived from an EMBL/GenBank/DDBJ whole genome shotgun (WGS) entry which is preliminary data.</text>
</comment>
<dbReference type="Gene3D" id="3.50.50.60">
    <property type="entry name" value="FAD/NAD(P)-binding domain"/>
    <property type="match status" value="1"/>
</dbReference>
<accession>A0A2P6MFF9</accession>
<sequence length="379" mass="41128">MRQMFDFLIIGGGVVGTALARRLSHMKGRTALLEKGSRLSGVQSTHNSALVHPPAMMPPDKGTLKSTLGREGSMLHRKLADAFDVPVFQNGAIVTARSPEEFSGLQHLQKAGEKEGIHTMKLLQKEELAALEPNLHPSLHGGLLMPEAMSADTALLTSRLAANAEKNGARIFMNADVAAIRNAGSVFDVETADGRQFQSRFVINAAGAASARIASLIENELPFTPVPRRGEYIVLGKAAEGFMHHIIYPLPTKVTKGILIIPQPDGTIRLGPTDTKQTMFHHALPTEAGIREIKEEVSRLAQNIPYEHTERYYAGVRSSLADLDFYIQPSRSHKRLIHLAGLDSPGVTASPAIAEYVAGSLLPKIETIEEKAAPDRFGY</sequence>
<proteinExistence type="predicted"/>
<dbReference type="PANTHER" id="PTHR42720:SF1">
    <property type="entry name" value="GLYCEROL 3-PHOSPHATE OXIDASE"/>
    <property type="match status" value="1"/>
</dbReference>
<dbReference type="Pfam" id="PF01266">
    <property type="entry name" value="DAO"/>
    <property type="match status" value="1"/>
</dbReference>
<dbReference type="RefSeq" id="WP_105959609.1">
    <property type="nucleotide sequence ID" value="NZ_PVNS01000010.1"/>
</dbReference>
<feature type="domain" description="FAD dependent oxidoreductase" evidence="1">
    <location>
        <begin position="6"/>
        <end position="358"/>
    </location>
</feature>
<evidence type="ECO:0000313" key="3">
    <source>
        <dbReference type="Proteomes" id="UP000243650"/>
    </source>
</evidence>
<dbReference type="OrthoDB" id="9801699at2"/>
<dbReference type="Gene3D" id="3.30.9.10">
    <property type="entry name" value="D-Amino Acid Oxidase, subunit A, domain 2"/>
    <property type="match status" value="1"/>
</dbReference>
<dbReference type="Proteomes" id="UP000243650">
    <property type="component" value="Unassembled WGS sequence"/>
</dbReference>
<dbReference type="SUPFAM" id="SSF51905">
    <property type="entry name" value="FAD/NAD(P)-binding domain"/>
    <property type="match status" value="1"/>
</dbReference>